<dbReference type="EMBL" id="MDYP01000032">
    <property type="protein sequence ID" value="OQE04549.1"/>
    <property type="molecule type" value="Genomic_DNA"/>
</dbReference>
<reference evidence="6" key="1">
    <citation type="journal article" date="2017" name="Nat. Microbiol.">
        <title>Global analysis of biosynthetic gene clusters reveals vast potential of secondary metabolite production in Penicillium species.</title>
        <authorList>
            <person name="Nielsen J.C."/>
            <person name="Grijseels S."/>
            <person name="Prigent S."/>
            <person name="Ji B."/>
            <person name="Dainat J."/>
            <person name="Nielsen K.F."/>
            <person name="Frisvad J.C."/>
            <person name="Workman M."/>
            <person name="Nielsen J."/>
        </authorList>
    </citation>
    <scope>NUCLEOTIDE SEQUENCE [LARGE SCALE GENOMIC DNA]</scope>
    <source>
        <strain evidence="6">IBT 29486</strain>
    </source>
</reference>
<evidence type="ECO:0000256" key="3">
    <source>
        <dbReference type="PROSITE-ProRule" id="PRU00023"/>
    </source>
</evidence>
<feature type="repeat" description="ANK" evidence="3">
    <location>
        <begin position="993"/>
        <end position="1025"/>
    </location>
</feature>
<organism evidence="5 6">
    <name type="scientific">Penicillium vulpinum</name>
    <dbReference type="NCBI Taxonomy" id="29845"/>
    <lineage>
        <taxon>Eukaryota</taxon>
        <taxon>Fungi</taxon>
        <taxon>Dikarya</taxon>
        <taxon>Ascomycota</taxon>
        <taxon>Pezizomycotina</taxon>
        <taxon>Eurotiomycetes</taxon>
        <taxon>Eurotiomycetidae</taxon>
        <taxon>Eurotiales</taxon>
        <taxon>Aspergillaceae</taxon>
        <taxon>Penicillium</taxon>
    </lineage>
</organism>
<protein>
    <recommendedName>
        <fullName evidence="4">Clr5 domain-containing protein</fullName>
    </recommendedName>
</protein>
<name>A0A1V6RSU1_9EURO</name>
<evidence type="ECO:0000259" key="4">
    <source>
        <dbReference type="Pfam" id="PF14420"/>
    </source>
</evidence>
<proteinExistence type="predicted"/>
<dbReference type="SMART" id="SM00248">
    <property type="entry name" value="ANK"/>
    <property type="match status" value="16"/>
</dbReference>
<comment type="caution">
    <text evidence="5">The sequence shown here is derived from an EMBL/GenBank/DDBJ whole genome shotgun (WGS) entry which is preliminary data.</text>
</comment>
<accession>A0A1V6RSU1</accession>
<keyword evidence="1" id="KW-0677">Repeat</keyword>
<evidence type="ECO:0000256" key="1">
    <source>
        <dbReference type="ARBA" id="ARBA00022737"/>
    </source>
</evidence>
<dbReference type="AlphaFoldDB" id="A0A1V6RSU1"/>
<dbReference type="InterPro" id="IPR002110">
    <property type="entry name" value="Ankyrin_rpt"/>
</dbReference>
<evidence type="ECO:0000313" key="5">
    <source>
        <dbReference type="EMBL" id="OQE04549.1"/>
    </source>
</evidence>
<feature type="repeat" description="ANK" evidence="3">
    <location>
        <begin position="476"/>
        <end position="508"/>
    </location>
</feature>
<feature type="repeat" description="ANK" evidence="3">
    <location>
        <begin position="374"/>
        <end position="406"/>
    </location>
</feature>
<dbReference type="Pfam" id="PF00023">
    <property type="entry name" value="Ank"/>
    <property type="match status" value="2"/>
</dbReference>
<feature type="repeat" description="ANK" evidence="3">
    <location>
        <begin position="1030"/>
        <end position="1062"/>
    </location>
</feature>
<keyword evidence="6" id="KW-1185">Reference proteome</keyword>
<feature type="repeat" description="ANK" evidence="3">
    <location>
        <begin position="925"/>
        <end position="957"/>
    </location>
</feature>
<evidence type="ECO:0000313" key="6">
    <source>
        <dbReference type="Proteomes" id="UP000191518"/>
    </source>
</evidence>
<feature type="repeat" description="ANK" evidence="3">
    <location>
        <begin position="515"/>
        <end position="543"/>
    </location>
</feature>
<sequence>MANLDWEAHKAEIERLYIHEGKSLKEMIQIMRVVHGFWKSKSQYETQFAKWRFKKYHMGSKNWRLLDQNLKKRGADQEVYVNGVLLEPKRVKRELGRQAFQTTIQKEVEKLTSRASPKMPEGVLVYSPAPSALELQWPSNLPWFKFSQYAFPHNAKGSFHFQSEIDLPASLVMIQPSHHVEEDWFLTLDSIFAWVAPHSQRELQVGSRMAAAMSIVMPEEYNGQHIVTSRELSSRSDSKLREFIRISLYLLSNKMVIEDTGPSGKEELMLKIFRMSGLDNIVSLRGLISRENDMSAGAIAESLFGTAIKCLDTQVIKLMLEAGMDPDTLIIDVGFPLTRTATPLGFIATKREISAQVISSLLLQHKASIDLYHNGESALDIAVKHSNQIMVKTLASNGAHITPKSLHSAVKQGWDMQIIDYLLDYGPESLIDHVFPEGTILVTAANRVQTVKALLSRNANINAIQPIHSHDQFNGLGTTLIGLAAASGNVELVQTLLLARAEVNPEPRSGLCVPPLVLAVHRGRTDIVTLLLRAGSDVSLADGFIAPQESVGKSLIERALTRDDEAMDRIKLCRNLLAKGGIASQREMEDFNTLQLFDAVIRRDAEAVFLFLSFGARVTTYDAKYGHNALVLAIRNGDSNIISLLQAAGATVAGCAIGYIANVEIALFLLHMGLLPEVLSTDGYTILVSAILAEDDDLIMFLLDWGVDKSLPAVFPEFEIPKYLRRTVLEAALCRGNLRLVERLVQRGSCIGEAEIITIVWRASVLHDIVVLRSFLDTFPTFSLPSPTAFAIALLFDNYRTIDLLLNAGIKLNGTPEVRSHYRDPIKMELWDYKGWYYPRYHLLLSDPKSVLELAIICQGDDIIWEELSVVQSLVACGDWTKYEIGRAFATSLQHGDREIARDLLASGGDVHQFGLRFGREDSKHGRYPVEIALTEGDTRLLQDLIAAGLDPNRSSGGHLTAVQRAVKCGNMKHIQMLLAAGGDVNSPAICHNGMTALQIAVQLKDIKITQMLVRAHADVNAPLNALNNKDECPLHLAIKTGNNKLVRLLLQAGANVNRPPSPFRGATALQLAVKQGDLNLVDLLLREGADVNQAPAHNGGATALQFAVIQGYIGIARMLLDAGADVNALGASINGRTALEGAAEWGRIDCLQLLLNEGVAVEAECSRQFLRASHGRKKIPPLLLGAFKRRNLDHHHDAQISKLRTVNESFTN</sequence>
<dbReference type="InterPro" id="IPR025676">
    <property type="entry name" value="Clr5_dom"/>
</dbReference>
<evidence type="ECO:0000256" key="2">
    <source>
        <dbReference type="ARBA" id="ARBA00023043"/>
    </source>
</evidence>
<dbReference type="Pfam" id="PF12796">
    <property type="entry name" value="Ank_2"/>
    <property type="match status" value="2"/>
</dbReference>
<dbReference type="InterPro" id="IPR036770">
    <property type="entry name" value="Ankyrin_rpt-contain_sf"/>
</dbReference>
<feature type="domain" description="Clr5" evidence="4">
    <location>
        <begin position="5"/>
        <end position="55"/>
    </location>
</feature>
<dbReference type="Gene3D" id="1.25.40.20">
    <property type="entry name" value="Ankyrin repeat-containing domain"/>
    <property type="match status" value="3"/>
</dbReference>
<gene>
    <name evidence="5" type="ORF">PENVUL_c032G00765</name>
</gene>
<dbReference type="PANTHER" id="PTHR24198:SF165">
    <property type="entry name" value="ANKYRIN REPEAT-CONTAINING PROTEIN-RELATED"/>
    <property type="match status" value="1"/>
</dbReference>
<dbReference type="PROSITE" id="PS50088">
    <property type="entry name" value="ANK_REPEAT"/>
    <property type="match status" value="9"/>
</dbReference>
<dbReference type="STRING" id="29845.A0A1V6RSU1"/>
<feature type="repeat" description="ANK" evidence="3">
    <location>
        <begin position="1135"/>
        <end position="1167"/>
    </location>
</feature>
<feature type="repeat" description="ANK" evidence="3">
    <location>
        <begin position="1065"/>
        <end position="1097"/>
    </location>
</feature>
<dbReference type="Proteomes" id="UP000191518">
    <property type="component" value="Unassembled WGS sequence"/>
</dbReference>
<feature type="repeat" description="ANK" evidence="3">
    <location>
        <begin position="1100"/>
        <end position="1132"/>
    </location>
</feature>
<dbReference type="PANTHER" id="PTHR24198">
    <property type="entry name" value="ANKYRIN REPEAT AND PROTEIN KINASE DOMAIN-CONTAINING PROTEIN"/>
    <property type="match status" value="1"/>
</dbReference>
<dbReference type="PROSITE" id="PS50297">
    <property type="entry name" value="ANK_REP_REGION"/>
    <property type="match status" value="6"/>
</dbReference>
<dbReference type="Pfam" id="PF14420">
    <property type="entry name" value="Clr5"/>
    <property type="match status" value="1"/>
</dbReference>
<dbReference type="SUPFAM" id="SSF48403">
    <property type="entry name" value="Ankyrin repeat"/>
    <property type="match status" value="3"/>
</dbReference>
<keyword evidence="2 3" id="KW-0040">ANK repeat</keyword>